<dbReference type="AlphaFoldDB" id="A0A0E9U565"/>
<sequence length="39" mass="4478">MEPENQLSRALCYGGNISINQWDIDHLKLIKRPCAKQHG</sequence>
<dbReference type="EMBL" id="GBXM01048464">
    <property type="protein sequence ID" value="JAH60113.1"/>
    <property type="molecule type" value="Transcribed_RNA"/>
</dbReference>
<reference evidence="1" key="2">
    <citation type="journal article" date="2015" name="Fish Shellfish Immunol.">
        <title>Early steps in the European eel (Anguilla anguilla)-Vibrio vulnificus interaction in the gills: Role of the RtxA13 toxin.</title>
        <authorList>
            <person name="Callol A."/>
            <person name="Pajuelo D."/>
            <person name="Ebbesson L."/>
            <person name="Teles M."/>
            <person name="MacKenzie S."/>
            <person name="Amaro C."/>
        </authorList>
    </citation>
    <scope>NUCLEOTIDE SEQUENCE</scope>
</reference>
<proteinExistence type="predicted"/>
<protein>
    <submittedName>
        <fullName evidence="1">Uncharacterized protein</fullName>
    </submittedName>
</protein>
<organism evidence="1">
    <name type="scientific">Anguilla anguilla</name>
    <name type="common">European freshwater eel</name>
    <name type="synonym">Muraena anguilla</name>
    <dbReference type="NCBI Taxonomy" id="7936"/>
    <lineage>
        <taxon>Eukaryota</taxon>
        <taxon>Metazoa</taxon>
        <taxon>Chordata</taxon>
        <taxon>Craniata</taxon>
        <taxon>Vertebrata</taxon>
        <taxon>Euteleostomi</taxon>
        <taxon>Actinopterygii</taxon>
        <taxon>Neopterygii</taxon>
        <taxon>Teleostei</taxon>
        <taxon>Anguilliformes</taxon>
        <taxon>Anguillidae</taxon>
        <taxon>Anguilla</taxon>
    </lineage>
</organism>
<reference evidence="1" key="1">
    <citation type="submission" date="2014-11" db="EMBL/GenBank/DDBJ databases">
        <authorList>
            <person name="Amaro Gonzalez C."/>
        </authorList>
    </citation>
    <scope>NUCLEOTIDE SEQUENCE</scope>
</reference>
<name>A0A0E9U565_ANGAN</name>
<accession>A0A0E9U565</accession>
<evidence type="ECO:0000313" key="1">
    <source>
        <dbReference type="EMBL" id="JAH60113.1"/>
    </source>
</evidence>